<dbReference type="PROSITE" id="PS00676">
    <property type="entry name" value="SIGMA54_INTERACT_2"/>
    <property type="match status" value="1"/>
</dbReference>
<dbReference type="InterPro" id="IPR025943">
    <property type="entry name" value="Sigma_54_int_dom_ATP-bd_2"/>
</dbReference>
<dbReference type="GO" id="GO:0005886">
    <property type="term" value="C:plasma membrane"/>
    <property type="evidence" value="ECO:0007669"/>
    <property type="project" value="UniProtKB-SubCell"/>
</dbReference>
<keyword evidence="9" id="KW-1133">Transmembrane helix</keyword>
<feature type="domain" description="PAC" evidence="18">
    <location>
        <begin position="489"/>
        <end position="541"/>
    </location>
</feature>
<keyword evidence="12" id="KW-0472">Membrane</keyword>
<dbReference type="InterPro" id="IPR025662">
    <property type="entry name" value="Sigma_54_int_dom_ATP-bd_1"/>
</dbReference>
<evidence type="ECO:0000313" key="19">
    <source>
        <dbReference type="EMBL" id="RZU38760.1"/>
    </source>
</evidence>
<keyword evidence="3" id="KW-0997">Cell inner membrane</keyword>
<dbReference type="InterPro" id="IPR001610">
    <property type="entry name" value="PAC"/>
</dbReference>
<keyword evidence="6" id="KW-0677">Repeat</keyword>
<dbReference type="GO" id="GO:0003677">
    <property type="term" value="F:DNA binding"/>
    <property type="evidence" value="ECO:0007669"/>
    <property type="project" value="UniProtKB-KW"/>
</dbReference>
<dbReference type="Pfam" id="PF08447">
    <property type="entry name" value="PAS_3"/>
    <property type="match status" value="3"/>
</dbReference>
<dbReference type="GO" id="GO:0016740">
    <property type="term" value="F:transferase activity"/>
    <property type="evidence" value="ECO:0007669"/>
    <property type="project" value="UniProtKB-KW"/>
</dbReference>
<feature type="coiled-coil region" evidence="14">
    <location>
        <begin position="532"/>
        <end position="559"/>
    </location>
</feature>
<keyword evidence="8" id="KW-0067">ATP-binding</keyword>
<dbReference type="SUPFAM" id="SSF55785">
    <property type="entry name" value="PYP-like sensor domain (PAS domain)"/>
    <property type="match status" value="4"/>
</dbReference>
<dbReference type="Gene3D" id="1.10.8.60">
    <property type="match status" value="1"/>
</dbReference>
<accession>A0A4Q7YMZ0</accession>
<feature type="domain" description="Sigma-54 factor interaction" evidence="16">
    <location>
        <begin position="573"/>
        <end position="802"/>
    </location>
</feature>
<dbReference type="NCBIfam" id="TIGR00229">
    <property type="entry name" value="sensory_box"/>
    <property type="match status" value="2"/>
</dbReference>
<keyword evidence="2" id="KW-1003">Cell membrane</keyword>
<protein>
    <submittedName>
        <fullName evidence="19">PAS domain S-box-containing protein</fullName>
    </submittedName>
</protein>
<reference evidence="19 20" key="1">
    <citation type="submission" date="2019-02" db="EMBL/GenBank/DDBJ databases">
        <title>Genomic Encyclopedia of Archaeal and Bacterial Type Strains, Phase II (KMG-II): from individual species to whole genera.</title>
        <authorList>
            <person name="Goeker M."/>
        </authorList>
    </citation>
    <scope>NUCLEOTIDE SEQUENCE [LARGE SCALE GENOMIC DNA]</scope>
    <source>
        <strain evidence="19 20">DSM 18101</strain>
    </source>
</reference>
<evidence type="ECO:0000256" key="4">
    <source>
        <dbReference type="ARBA" id="ARBA00022679"/>
    </source>
</evidence>
<dbReference type="InterPro" id="IPR058031">
    <property type="entry name" value="AAA_lid_NorR"/>
</dbReference>
<dbReference type="CDD" id="cd00009">
    <property type="entry name" value="AAA"/>
    <property type="match status" value="1"/>
</dbReference>
<dbReference type="FunFam" id="2.10.70.100:FF:000001">
    <property type="entry name" value="Sensory transduction histidine kinase"/>
    <property type="match status" value="1"/>
</dbReference>
<dbReference type="InterPro" id="IPR035965">
    <property type="entry name" value="PAS-like_dom_sf"/>
</dbReference>
<feature type="domain" description="PAC" evidence="18">
    <location>
        <begin position="213"/>
        <end position="265"/>
    </location>
</feature>
<evidence type="ECO:0000256" key="8">
    <source>
        <dbReference type="ARBA" id="ARBA00022840"/>
    </source>
</evidence>
<dbReference type="Proteomes" id="UP000292958">
    <property type="component" value="Unassembled WGS sequence"/>
</dbReference>
<dbReference type="PROSITE" id="PS00688">
    <property type="entry name" value="SIGMA54_INTERACT_3"/>
    <property type="match status" value="1"/>
</dbReference>
<dbReference type="InterPro" id="IPR000014">
    <property type="entry name" value="PAS"/>
</dbReference>
<evidence type="ECO:0000256" key="14">
    <source>
        <dbReference type="SAM" id="Coils"/>
    </source>
</evidence>
<dbReference type="PROSITE" id="PS00675">
    <property type="entry name" value="SIGMA54_INTERACT_1"/>
    <property type="match status" value="1"/>
</dbReference>
<dbReference type="OrthoDB" id="9804019at2"/>
<sequence>MASLRHGFEESGDVQDIRLVVDTIPTLAWSAGPDGSAEFHNQRWLDYTGLSAKQALGSGWQVAIHPDDLPRILETFREALNSGKPYEVEGRFRRFDGEFRWFLFRGSPLRDQSGNVAKWYGTNTDLEERKRAEDALRKSEERWRSVFENSAIGVALTDHNGRFLTANHVFQAMVGYTEEELRALHILDLTHEDYRQANWALITELMEGKRRQFQIEKKHRRKDGSLIWVSNNVSLVPGTERVPRFIMALSEDITQRKRSEEALQRSEGYLAEAQKLTHTGSWTVQVPRMENTQGEVGQEVAVLPRLGWDASYWSKEMYRIFGLDPGPTPPSYMEVVRRLHPEDARDNTSVVEQAIRDRTDFESDYRLLLPNGVAKYIHVVGHPVVNASGDVIELVGTAMDVTERKRAEDALRSSEASLLDAQRLTRTCSWRHEVLSGKVTVSPEGLLMFGIGPEDDASSTAFYSSRMHPKDRPEVEQAYAAALLGKTDFAANFRIVLPDGTIKNTRSIGHPILDERGAVAEFVGASIDVTEHHRARADLEKAFEEIKHLKDQLHDENVVLREQIDEAFMFEEIVGTSSGLQEVLSRLIKVAPTDSSVLVSGETGTGKELVARAIHKRSRRSQRAFVSVNCAALAPSLISSELFGHEKGAFTGATQRRLGRFELANGGTIFLDEVGELPLDTQVALLRVLQEREFERVGGTQPVKIDVRVIAATNRDLEAAVADGTFRPDLYYRLNVFPIQVPPLRERQGDVLMLLEYFVDRFAQKMGKHFKKIDKRTVELFRSYPWPGNIRELQNVVERSVIVSSSDVFSVDAAWLSRDSRRVSLPQQPKPVDADEDASRERQIIEDALAGSRGRVSGPDGAAARLQVPPSTLENRIKKLRIRKSHFKLS</sequence>
<dbReference type="FunFam" id="3.30.450.20:FF:000099">
    <property type="entry name" value="Sensory box sensor histidine kinase"/>
    <property type="match status" value="1"/>
</dbReference>
<gene>
    <name evidence="19" type="ORF">BDD14_0032</name>
</gene>
<feature type="domain" description="PAS" evidence="17">
    <location>
        <begin position="13"/>
        <end position="83"/>
    </location>
</feature>
<dbReference type="CDD" id="cd00130">
    <property type="entry name" value="PAS"/>
    <property type="match status" value="4"/>
</dbReference>
<dbReference type="InterPro" id="IPR000700">
    <property type="entry name" value="PAS-assoc_C"/>
</dbReference>
<dbReference type="PANTHER" id="PTHR32071:SF57">
    <property type="entry name" value="C4-DICARBOXYLATE TRANSPORT TRANSCRIPTIONAL REGULATORY PROTEIN DCTD"/>
    <property type="match status" value="1"/>
</dbReference>
<evidence type="ECO:0000256" key="10">
    <source>
        <dbReference type="ARBA" id="ARBA00023015"/>
    </source>
</evidence>
<evidence type="ECO:0000256" key="11">
    <source>
        <dbReference type="ARBA" id="ARBA00023125"/>
    </source>
</evidence>
<evidence type="ECO:0000256" key="12">
    <source>
        <dbReference type="ARBA" id="ARBA00023136"/>
    </source>
</evidence>
<evidence type="ECO:0000256" key="13">
    <source>
        <dbReference type="ARBA" id="ARBA00023163"/>
    </source>
</evidence>
<dbReference type="PROSITE" id="PS50113">
    <property type="entry name" value="PAC"/>
    <property type="match status" value="4"/>
</dbReference>
<keyword evidence="11" id="KW-0238">DNA-binding</keyword>
<keyword evidence="13" id="KW-0804">Transcription</keyword>
<evidence type="ECO:0000313" key="20">
    <source>
        <dbReference type="Proteomes" id="UP000292958"/>
    </source>
</evidence>
<evidence type="ECO:0000256" key="2">
    <source>
        <dbReference type="ARBA" id="ARBA00022475"/>
    </source>
</evidence>
<evidence type="ECO:0000256" key="15">
    <source>
        <dbReference type="SAM" id="MobiDB-lite"/>
    </source>
</evidence>
<feature type="region of interest" description="Disordered" evidence="15">
    <location>
        <begin position="849"/>
        <end position="869"/>
    </location>
</feature>
<dbReference type="InterPro" id="IPR002078">
    <property type="entry name" value="Sigma_54_int"/>
</dbReference>
<evidence type="ECO:0000256" key="1">
    <source>
        <dbReference type="ARBA" id="ARBA00004429"/>
    </source>
</evidence>
<evidence type="ECO:0000256" key="5">
    <source>
        <dbReference type="ARBA" id="ARBA00022692"/>
    </source>
</evidence>
<keyword evidence="4" id="KW-0808">Transferase</keyword>
<feature type="domain" description="PAS" evidence="17">
    <location>
        <begin position="139"/>
        <end position="209"/>
    </location>
</feature>
<dbReference type="AlphaFoldDB" id="A0A4Q7YMZ0"/>
<dbReference type="Gene3D" id="3.30.450.20">
    <property type="entry name" value="PAS domain"/>
    <property type="match status" value="4"/>
</dbReference>
<evidence type="ECO:0000259" key="18">
    <source>
        <dbReference type="PROSITE" id="PS50113"/>
    </source>
</evidence>
<dbReference type="Gene3D" id="3.40.50.300">
    <property type="entry name" value="P-loop containing nucleotide triphosphate hydrolases"/>
    <property type="match status" value="1"/>
</dbReference>
<dbReference type="PROSITE" id="PS50045">
    <property type="entry name" value="SIGMA54_INTERACT_4"/>
    <property type="match status" value="1"/>
</dbReference>
<dbReference type="InterPro" id="IPR025944">
    <property type="entry name" value="Sigma_54_int_dom_CS"/>
</dbReference>
<evidence type="ECO:0000256" key="3">
    <source>
        <dbReference type="ARBA" id="ARBA00022519"/>
    </source>
</evidence>
<dbReference type="Gene3D" id="1.10.10.60">
    <property type="entry name" value="Homeodomain-like"/>
    <property type="match status" value="1"/>
</dbReference>
<keyword evidence="5" id="KW-0812">Transmembrane</keyword>
<dbReference type="PROSITE" id="PS50112">
    <property type="entry name" value="PAS"/>
    <property type="match status" value="2"/>
</dbReference>
<evidence type="ECO:0000256" key="7">
    <source>
        <dbReference type="ARBA" id="ARBA00022741"/>
    </source>
</evidence>
<dbReference type="SMART" id="SM00382">
    <property type="entry name" value="AAA"/>
    <property type="match status" value="1"/>
</dbReference>
<comment type="subcellular location">
    <subcellularLocation>
        <location evidence="1">Cell inner membrane</location>
        <topology evidence="1">Multi-pass membrane protein</topology>
    </subcellularLocation>
</comment>
<dbReference type="InterPro" id="IPR013655">
    <property type="entry name" value="PAS_fold_3"/>
</dbReference>
<dbReference type="InterPro" id="IPR013767">
    <property type="entry name" value="PAS_fold"/>
</dbReference>
<dbReference type="FunFam" id="3.40.50.300:FF:000006">
    <property type="entry name" value="DNA-binding transcriptional regulator NtrC"/>
    <property type="match status" value="1"/>
</dbReference>
<keyword evidence="20" id="KW-1185">Reference proteome</keyword>
<name>A0A4Q7YMZ0_9BACT</name>
<evidence type="ECO:0000256" key="6">
    <source>
        <dbReference type="ARBA" id="ARBA00022737"/>
    </source>
</evidence>
<evidence type="ECO:0000259" key="17">
    <source>
        <dbReference type="PROSITE" id="PS50112"/>
    </source>
</evidence>
<organism evidence="19 20">
    <name type="scientific">Edaphobacter modestus</name>
    <dbReference type="NCBI Taxonomy" id="388466"/>
    <lineage>
        <taxon>Bacteria</taxon>
        <taxon>Pseudomonadati</taxon>
        <taxon>Acidobacteriota</taxon>
        <taxon>Terriglobia</taxon>
        <taxon>Terriglobales</taxon>
        <taxon>Acidobacteriaceae</taxon>
        <taxon>Edaphobacter</taxon>
    </lineage>
</organism>
<feature type="domain" description="PAC" evidence="18">
    <location>
        <begin position="86"/>
        <end position="138"/>
    </location>
</feature>
<evidence type="ECO:0000259" key="16">
    <source>
        <dbReference type="PROSITE" id="PS50045"/>
    </source>
</evidence>
<dbReference type="InterPro" id="IPR003593">
    <property type="entry name" value="AAA+_ATPase"/>
</dbReference>
<dbReference type="EMBL" id="SHKW01000001">
    <property type="protein sequence ID" value="RZU38760.1"/>
    <property type="molecule type" value="Genomic_DNA"/>
</dbReference>
<dbReference type="Pfam" id="PF00989">
    <property type="entry name" value="PAS"/>
    <property type="match status" value="1"/>
</dbReference>
<dbReference type="Gene3D" id="2.10.70.100">
    <property type="match status" value="2"/>
</dbReference>
<comment type="caution">
    <text evidence="19">The sequence shown here is derived from an EMBL/GenBank/DDBJ whole genome shotgun (WGS) entry which is preliminary data.</text>
</comment>
<dbReference type="Pfam" id="PF00158">
    <property type="entry name" value="Sigma54_activat"/>
    <property type="match status" value="1"/>
</dbReference>
<dbReference type="RefSeq" id="WP_130417059.1">
    <property type="nucleotide sequence ID" value="NZ_SHKW01000001.1"/>
</dbReference>
<feature type="domain" description="PAC" evidence="18">
    <location>
        <begin position="361"/>
        <end position="413"/>
    </location>
</feature>
<dbReference type="GO" id="GO:0005524">
    <property type="term" value="F:ATP binding"/>
    <property type="evidence" value="ECO:0007669"/>
    <property type="project" value="UniProtKB-KW"/>
</dbReference>
<dbReference type="Pfam" id="PF25601">
    <property type="entry name" value="AAA_lid_14"/>
    <property type="match status" value="1"/>
</dbReference>
<keyword evidence="10" id="KW-0805">Transcription regulation</keyword>
<keyword evidence="7" id="KW-0547">Nucleotide-binding</keyword>
<keyword evidence="14" id="KW-0175">Coiled coil</keyword>
<dbReference type="InterPro" id="IPR027417">
    <property type="entry name" value="P-loop_NTPase"/>
</dbReference>
<dbReference type="GO" id="GO:0006355">
    <property type="term" value="P:regulation of DNA-templated transcription"/>
    <property type="evidence" value="ECO:0007669"/>
    <property type="project" value="InterPro"/>
</dbReference>
<dbReference type="SMART" id="SM00091">
    <property type="entry name" value="PAS"/>
    <property type="match status" value="3"/>
</dbReference>
<dbReference type="SMART" id="SM00086">
    <property type="entry name" value="PAC"/>
    <property type="match status" value="4"/>
</dbReference>
<dbReference type="SUPFAM" id="SSF52540">
    <property type="entry name" value="P-loop containing nucleoside triphosphate hydrolases"/>
    <property type="match status" value="1"/>
</dbReference>
<evidence type="ECO:0000256" key="9">
    <source>
        <dbReference type="ARBA" id="ARBA00022989"/>
    </source>
</evidence>
<dbReference type="PANTHER" id="PTHR32071">
    <property type="entry name" value="TRANSCRIPTIONAL REGULATORY PROTEIN"/>
    <property type="match status" value="1"/>
</dbReference>
<proteinExistence type="predicted"/>